<sequence>MTTPPPSQPPSPAPNGPGYGFPQQAPGAPGFGPPPGLPASPGAGVPLAGTGPGGPGPAGPGPVPVPAGGAPGGRSGGNLRRNAVWAFVGALLASAGWTAAVLVVPGMVGSSSGDSAPRSLGSYHVSDDFCAVGKPNRLLEKYSVNTTGSSPSHHTDRNPALDSMNCSMSLKRTGGTSDSEYASVYLRADLHKAVNPAPELSANKETYRTRGYQISSIPGIGEDAYFVYKDDGSSDKYRDVYAEVDVRDGGMTFYITYSASYTQGKATPPSMDELRTMLQSDADSTVRAMRK</sequence>
<evidence type="ECO:0000256" key="1">
    <source>
        <dbReference type="SAM" id="MobiDB-lite"/>
    </source>
</evidence>
<feature type="compositionally biased region" description="Pro residues" evidence="1">
    <location>
        <begin position="54"/>
        <end position="65"/>
    </location>
</feature>
<dbReference type="GeneID" id="97488811"/>
<evidence type="ECO:0000313" key="3">
    <source>
        <dbReference type="EMBL" id="GGU96713.1"/>
    </source>
</evidence>
<feature type="compositionally biased region" description="Pro residues" evidence="1">
    <location>
        <begin position="1"/>
        <end position="15"/>
    </location>
</feature>
<keyword evidence="2" id="KW-1133">Transmembrane helix</keyword>
<protein>
    <submittedName>
        <fullName evidence="3">Uncharacterized protein</fullName>
    </submittedName>
</protein>
<gene>
    <name evidence="3" type="ORF">GCM10010502_58650</name>
</gene>
<feature type="transmembrane region" description="Helical" evidence="2">
    <location>
        <begin position="84"/>
        <end position="108"/>
    </location>
</feature>
<proteinExistence type="predicted"/>
<feature type="region of interest" description="Disordered" evidence="1">
    <location>
        <begin position="143"/>
        <end position="162"/>
    </location>
</feature>
<feature type="compositionally biased region" description="Low complexity" evidence="1">
    <location>
        <begin position="39"/>
        <end position="49"/>
    </location>
</feature>
<dbReference type="RefSeq" id="WP_141763865.1">
    <property type="nucleotide sequence ID" value="NZ_BMUB01000018.1"/>
</dbReference>
<accession>A0A8H9LQK0</accession>
<feature type="region of interest" description="Disordered" evidence="1">
    <location>
        <begin position="1"/>
        <end position="74"/>
    </location>
</feature>
<evidence type="ECO:0000256" key="2">
    <source>
        <dbReference type="SAM" id="Phobius"/>
    </source>
</evidence>
<keyword evidence="2" id="KW-0472">Membrane</keyword>
<evidence type="ECO:0000313" key="4">
    <source>
        <dbReference type="Proteomes" id="UP000610124"/>
    </source>
</evidence>
<feature type="compositionally biased region" description="Polar residues" evidence="1">
    <location>
        <begin position="143"/>
        <end position="152"/>
    </location>
</feature>
<dbReference type="AlphaFoldDB" id="A0A8H9LQK0"/>
<comment type="caution">
    <text evidence="3">The sequence shown here is derived from an EMBL/GenBank/DDBJ whole genome shotgun (WGS) entry which is preliminary data.</text>
</comment>
<reference evidence="3" key="1">
    <citation type="journal article" date="2014" name="Int. J. Syst. Evol. Microbiol.">
        <title>Complete genome sequence of Corynebacterium casei LMG S-19264T (=DSM 44701T), isolated from a smear-ripened cheese.</title>
        <authorList>
            <consortium name="US DOE Joint Genome Institute (JGI-PGF)"/>
            <person name="Walter F."/>
            <person name="Albersmeier A."/>
            <person name="Kalinowski J."/>
            <person name="Ruckert C."/>
        </authorList>
    </citation>
    <scope>NUCLEOTIDE SEQUENCE</scope>
    <source>
        <strain evidence="3">JCM 4434</strain>
    </source>
</reference>
<dbReference type="Proteomes" id="UP000610124">
    <property type="component" value="Unassembled WGS sequence"/>
</dbReference>
<organism evidence="3 4">
    <name type="scientific">Kitasatospora aureofaciens</name>
    <name type="common">Streptomyces aureofaciens</name>
    <dbReference type="NCBI Taxonomy" id="1894"/>
    <lineage>
        <taxon>Bacteria</taxon>
        <taxon>Bacillati</taxon>
        <taxon>Actinomycetota</taxon>
        <taxon>Actinomycetes</taxon>
        <taxon>Kitasatosporales</taxon>
        <taxon>Streptomycetaceae</taxon>
        <taxon>Kitasatospora</taxon>
    </lineage>
</organism>
<name>A0A8H9LQK0_KITAU</name>
<dbReference type="EMBL" id="BMUB01000018">
    <property type="protein sequence ID" value="GGU96713.1"/>
    <property type="molecule type" value="Genomic_DNA"/>
</dbReference>
<dbReference type="OrthoDB" id="4515152at2"/>
<keyword evidence="2" id="KW-0812">Transmembrane</keyword>
<reference evidence="3" key="2">
    <citation type="submission" date="2020-09" db="EMBL/GenBank/DDBJ databases">
        <authorList>
            <person name="Sun Q."/>
            <person name="Ohkuma M."/>
        </authorList>
    </citation>
    <scope>NUCLEOTIDE SEQUENCE</scope>
    <source>
        <strain evidence="3">JCM 4434</strain>
    </source>
</reference>